<dbReference type="EMBL" id="JABVEC010000021">
    <property type="protein sequence ID" value="MBC6468845.1"/>
    <property type="molecule type" value="Genomic_DNA"/>
</dbReference>
<dbReference type="PANTHER" id="PTHR35526:SF3">
    <property type="entry name" value="ANTI-SIGMA-F FACTOR RSBW"/>
    <property type="match status" value="1"/>
</dbReference>
<comment type="caution">
    <text evidence="3">The sequence shown here is derived from an EMBL/GenBank/DDBJ whole genome shotgun (WGS) entry which is preliminary data.</text>
</comment>
<dbReference type="PANTHER" id="PTHR35526">
    <property type="entry name" value="ANTI-SIGMA-F FACTOR RSBW-RELATED"/>
    <property type="match status" value="1"/>
</dbReference>
<evidence type="ECO:0000313" key="3">
    <source>
        <dbReference type="EMBL" id="MBC6468845.1"/>
    </source>
</evidence>
<gene>
    <name evidence="3" type="ORF">HKK74_25620</name>
</gene>
<evidence type="ECO:0000256" key="1">
    <source>
        <dbReference type="ARBA" id="ARBA00022527"/>
    </source>
</evidence>
<accession>A0ABR7LVG5</accession>
<organism evidence="3 4">
    <name type="scientific">Actinomadura alba</name>
    <dbReference type="NCBI Taxonomy" id="406431"/>
    <lineage>
        <taxon>Bacteria</taxon>
        <taxon>Bacillati</taxon>
        <taxon>Actinomycetota</taxon>
        <taxon>Actinomycetes</taxon>
        <taxon>Streptosporangiales</taxon>
        <taxon>Thermomonosporaceae</taxon>
        <taxon>Actinomadura</taxon>
    </lineage>
</organism>
<feature type="domain" description="Histidine kinase/HSP90-like ATPase" evidence="2">
    <location>
        <begin position="42"/>
        <end position="130"/>
    </location>
</feature>
<dbReference type="InterPro" id="IPR050267">
    <property type="entry name" value="Anti-sigma-factor_SerPK"/>
</dbReference>
<reference evidence="3 4" key="1">
    <citation type="submission" date="2020-06" db="EMBL/GenBank/DDBJ databases">
        <title>Actinomadura xiongansis sp. nov., isolated from soil of Baiyangdian.</title>
        <authorList>
            <person name="Zhang X."/>
        </authorList>
    </citation>
    <scope>NUCLEOTIDE SEQUENCE [LARGE SCALE GENOMIC DNA]</scope>
    <source>
        <strain evidence="3 4">HBUM206468</strain>
    </source>
</reference>
<keyword evidence="1" id="KW-0723">Serine/threonine-protein kinase</keyword>
<dbReference type="InterPro" id="IPR036890">
    <property type="entry name" value="HATPase_C_sf"/>
</dbReference>
<keyword evidence="1" id="KW-0418">Kinase</keyword>
<dbReference type="Proteomes" id="UP000805614">
    <property type="component" value="Unassembled WGS sequence"/>
</dbReference>
<protein>
    <submittedName>
        <fullName evidence="3">ATP-binding protein</fullName>
    </submittedName>
</protein>
<sequence>MGRLQMDAIRAMRGRTRLEVTLFPVPQSPGLARTFVRHQLISLGHPELVEDACVIVSELVTNAIAETPGKEIRVYLSANDGRPLIEVWDSSPTYPVMPVRDLYAESGRGLMLTQALAAEFGCWRSENGGTGKILWALLK</sequence>
<proteinExistence type="predicted"/>
<name>A0ABR7LVG5_9ACTN</name>
<keyword evidence="3" id="KW-0067">ATP-binding</keyword>
<dbReference type="Pfam" id="PF13581">
    <property type="entry name" value="HATPase_c_2"/>
    <property type="match status" value="1"/>
</dbReference>
<dbReference type="GO" id="GO:0005524">
    <property type="term" value="F:ATP binding"/>
    <property type="evidence" value="ECO:0007669"/>
    <property type="project" value="UniProtKB-KW"/>
</dbReference>
<dbReference type="Gene3D" id="3.30.565.10">
    <property type="entry name" value="Histidine kinase-like ATPase, C-terminal domain"/>
    <property type="match status" value="1"/>
</dbReference>
<keyword evidence="3" id="KW-0547">Nucleotide-binding</keyword>
<dbReference type="CDD" id="cd16936">
    <property type="entry name" value="HATPase_RsbW-like"/>
    <property type="match status" value="1"/>
</dbReference>
<dbReference type="SUPFAM" id="SSF55874">
    <property type="entry name" value="ATPase domain of HSP90 chaperone/DNA topoisomerase II/histidine kinase"/>
    <property type="match status" value="1"/>
</dbReference>
<keyword evidence="4" id="KW-1185">Reference proteome</keyword>
<dbReference type="InterPro" id="IPR003594">
    <property type="entry name" value="HATPase_dom"/>
</dbReference>
<evidence type="ECO:0000259" key="2">
    <source>
        <dbReference type="Pfam" id="PF13581"/>
    </source>
</evidence>
<evidence type="ECO:0000313" key="4">
    <source>
        <dbReference type="Proteomes" id="UP000805614"/>
    </source>
</evidence>
<keyword evidence="1" id="KW-0808">Transferase</keyword>